<evidence type="ECO:0000256" key="5">
    <source>
        <dbReference type="ARBA" id="ARBA00022741"/>
    </source>
</evidence>
<feature type="binding site" evidence="8">
    <location>
        <position position="176"/>
    </location>
    <ligand>
        <name>ATP</name>
        <dbReference type="ChEBI" id="CHEBI:30616"/>
    </ligand>
</feature>
<comment type="subunit">
    <text evidence="8">Homodimer.</text>
</comment>
<comment type="function">
    <text evidence="8">Catalyzes the condensation of pantoate with beta-alanine in an ATP-dependent reaction via a pantoyl-adenylate intermediate.</text>
</comment>
<dbReference type="RefSeq" id="WP_380078898.1">
    <property type="nucleotide sequence ID" value="NZ_JBHSGO010000176.1"/>
</dbReference>
<evidence type="ECO:0000313" key="10">
    <source>
        <dbReference type="Proteomes" id="UP001596020"/>
    </source>
</evidence>
<keyword evidence="6 8" id="KW-0067">ATP-binding</keyword>
<dbReference type="PANTHER" id="PTHR21299">
    <property type="entry name" value="CYTIDYLATE KINASE/PANTOATE-BETA-ALANINE LIGASE"/>
    <property type="match status" value="1"/>
</dbReference>
<dbReference type="EC" id="6.3.2.1" evidence="8"/>
<feature type="binding site" evidence="8">
    <location>
        <position position="61"/>
    </location>
    <ligand>
        <name>(R)-pantoate</name>
        <dbReference type="ChEBI" id="CHEBI:15980"/>
    </ligand>
</feature>
<feature type="binding site" evidence="8">
    <location>
        <position position="153"/>
    </location>
    <ligand>
        <name>(R)-pantoate</name>
        <dbReference type="ChEBI" id="CHEBI:15980"/>
    </ligand>
</feature>
<dbReference type="Gene3D" id="3.40.50.620">
    <property type="entry name" value="HUPs"/>
    <property type="match status" value="1"/>
</dbReference>
<feature type="binding site" evidence="8">
    <location>
        <begin position="147"/>
        <end position="150"/>
    </location>
    <ligand>
        <name>ATP</name>
        <dbReference type="ChEBI" id="CHEBI:30616"/>
    </ligand>
</feature>
<evidence type="ECO:0000256" key="6">
    <source>
        <dbReference type="ARBA" id="ARBA00022840"/>
    </source>
</evidence>
<dbReference type="InterPro" id="IPR003721">
    <property type="entry name" value="Pantoate_ligase"/>
</dbReference>
<evidence type="ECO:0000256" key="3">
    <source>
        <dbReference type="ARBA" id="ARBA00022598"/>
    </source>
</evidence>
<keyword evidence="10" id="KW-1185">Reference proteome</keyword>
<keyword evidence="8" id="KW-0963">Cytoplasm</keyword>
<keyword evidence="4 8" id="KW-0566">Pantothenate biosynthesis</keyword>
<dbReference type="CDD" id="cd00560">
    <property type="entry name" value="PanC"/>
    <property type="match status" value="1"/>
</dbReference>
<feature type="binding site" evidence="8">
    <location>
        <position position="61"/>
    </location>
    <ligand>
        <name>beta-alanine</name>
        <dbReference type="ChEBI" id="CHEBI:57966"/>
    </ligand>
</feature>
<feature type="binding site" evidence="8">
    <location>
        <begin position="30"/>
        <end position="37"/>
    </location>
    <ligand>
        <name>ATP</name>
        <dbReference type="ChEBI" id="CHEBI:30616"/>
    </ligand>
</feature>
<feature type="active site" description="Proton donor" evidence="8">
    <location>
        <position position="37"/>
    </location>
</feature>
<comment type="similarity">
    <text evidence="2 8">Belongs to the pantothenate synthetase family.</text>
</comment>
<accession>A0ABV9K804</accession>
<feature type="binding site" evidence="8">
    <location>
        <begin position="184"/>
        <end position="187"/>
    </location>
    <ligand>
        <name>ATP</name>
        <dbReference type="ChEBI" id="CHEBI:30616"/>
    </ligand>
</feature>
<comment type="subcellular location">
    <subcellularLocation>
        <location evidence="8">Cytoplasm</location>
    </subcellularLocation>
</comment>
<protein>
    <recommendedName>
        <fullName evidence="8">Pantothenate synthetase</fullName>
        <shortName evidence="8">PS</shortName>
        <ecNumber evidence="8">6.3.2.1</ecNumber>
    </recommendedName>
    <alternativeName>
        <fullName evidence="8">Pantoate--beta-alanine ligase</fullName>
    </alternativeName>
    <alternativeName>
        <fullName evidence="8">Pantoate-activating enzyme</fullName>
    </alternativeName>
</protein>
<dbReference type="Proteomes" id="UP001596020">
    <property type="component" value="Unassembled WGS sequence"/>
</dbReference>
<comment type="miscellaneous">
    <text evidence="8">The reaction proceeds by a bi uni uni bi ping pong mechanism.</text>
</comment>
<dbReference type="Pfam" id="PF02569">
    <property type="entry name" value="Pantoate_ligase"/>
    <property type="match status" value="1"/>
</dbReference>
<dbReference type="SUPFAM" id="SSF52374">
    <property type="entry name" value="Nucleotidylyl transferase"/>
    <property type="match status" value="1"/>
</dbReference>
<evidence type="ECO:0000256" key="4">
    <source>
        <dbReference type="ARBA" id="ARBA00022655"/>
    </source>
</evidence>
<proteinExistence type="inferred from homology"/>
<dbReference type="PANTHER" id="PTHR21299:SF1">
    <property type="entry name" value="PANTOATE--BETA-ALANINE LIGASE"/>
    <property type="match status" value="1"/>
</dbReference>
<dbReference type="InterPro" id="IPR042176">
    <property type="entry name" value="Pantoate_ligase_C"/>
</dbReference>
<organism evidence="9 10">
    <name type="scientific">Falsiporphyromonas endometrii</name>
    <dbReference type="NCBI Taxonomy" id="1387297"/>
    <lineage>
        <taxon>Bacteria</taxon>
        <taxon>Pseudomonadati</taxon>
        <taxon>Bacteroidota</taxon>
        <taxon>Bacteroidia</taxon>
        <taxon>Bacteroidales</taxon>
        <taxon>Porphyromonadaceae</taxon>
        <taxon>Falsiporphyromonas</taxon>
    </lineage>
</organism>
<evidence type="ECO:0000313" key="9">
    <source>
        <dbReference type="EMBL" id="MFC4666133.1"/>
    </source>
</evidence>
<keyword evidence="3 8" id="KW-0436">Ligase</keyword>
<comment type="caution">
    <text evidence="9">The sequence shown here is derived from an EMBL/GenBank/DDBJ whole genome shotgun (WGS) entry which is preliminary data.</text>
</comment>
<dbReference type="HAMAP" id="MF_00158">
    <property type="entry name" value="PanC"/>
    <property type="match status" value="1"/>
</dbReference>
<comment type="catalytic activity">
    <reaction evidence="7 8">
        <text>(R)-pantoate + beta-alanine + ATP = (R)-pantothenate + AMP + diphosphate + H(+)</text>
        <dbReference type="Rhea" id="RHEA:10912"/>
        <dbReference type="ChEBI" id="CHEBI:15378"/>
        <dbReference type="ChEBI" id="CHEBI:15980"/>
        <dbReference type="ChEBI" id="CHEBI:29032"/>
        <dbReference type="ChEBI" id="CHEBI:30616"/>
        <dbReference type="ChEBI" id="CHEBI:33019"/>
        <dbReference type="ChEBI" id="CHEBI:57966"/>
        <dbReference type="ChEBI" id="CHEBI:456215"/>
        <dbReference type="EC" id="6.3.2.1"/>
    </reaction>
</comment>
<keyword evidence="5 8" id="KW-0547">Nucleotide-binding</keyword>
<dbReference type="GO" id="GO:0004592">
    <property type="term" value="F:pantoate-beta-alanine ligase activity"/>
    <property type="evidence" value="ECO:0007669"/>
    <property type="project" value="UniProtKB-EC"/>
</dbReference>
<comment type="pathway">
    <text evidence="1 8">Cofactor biosynthesis; (R)-pantothenate biosynthesis; (R)-pantothenate from (R)-pantoate and beta-alanine: step 1/1.</text>
</comment>
<evidence type="ECO:0000256" key="2">
    <source>
        <dbReference type="ARBA" id="ARBA00009256"/>
    </source>
</evidence>
<sequence>MQRIERISDLREAVKILREGGKQVGLVPTMGALHEGHLSLVNTAKSNCDIVLVSTFVNPTQFNDPHDYETYPRTPKEDAELLRSAGVDILFAPSEEEVYPEPDTRQFDLGNVGAVMEGPRRPGHFNGVCQIVSKLFDFVEPDLAFFGEKDFQQIAVIRRMLEITGQNVKIFPCPIVREADGLAKSSRNLLLKPEWRAIAPTIHKVMIESLTWKGILSPQATRNKVIEMLNATEYLRVEYYDIVDGRTLKSISTWAESKEPVGCITVYCGDIRLIDNIHY</sequence>
<evidence type="ECO:0000256" key="8">
    <source>
        <dbReference type="HAMAP-Rule" id="MF_00158"/>
    </source>
</evidence>
<dbReference type="Gene3D" id="3.30.1300.10">
    <property type="entry name" value="Pantoate-beta-alanine ligase, C-terminal domain"/>
    <property type="match status" value="1"/>
</dbReference>
<dbReference type="EMBL" id="JBHSGO010000176">
    <property type="protein sequence ID" value="MFC4666133.1"/>
    <property type="molecule type" value="Genomic_DNA"/>
</dbReference>
<dbReference type="InterPro" id="IPR014729">
    <property type="entry name" value="Rossmann-like_a/b/a_fold"/>
</dbReference>
<dbReference type="InterPro" id="IPR004821">
    <property type="entry name" value="Cyt_trans-like"/>
</dbReference>
<gene>
    <name evidence="8 9" type="primary">panC</name>
    <name evidence="9" type="ORF">ACFO3G_05905</name>
</gene>
<name>A0ABV9K804_9PORP</name>
<evidence type="ECO:0000256" key="7">
    <source>
        <dbReference type="ARBA" id="ARBA00048258"/>
    </source>
</evidence>
<reference evidence="10" key="1">
    <citation type="journal article" date="2019" name="Int. J. Syst. Evol. Microbiol.">
        <title>The Global Catalogue of Microorganisms (GCM) 10K type strain sequencing project: providing services to taxonomists for standard genome sequencing and annotation.</title>
        <authorList>
            <consortium name="The Broad Institute Genomics Platform"/>
            <consortium name="The Broad Institute Genome Sequencing Center for Infectious Disease"/>
            <person name="Wu L."/>
            <person name="Ma J."/>
        </authorList>
    </citation>
    <scope>NUCLEOTIDE SEQUENCE [LARGE SCALE GENOMIC DNA]</scope>
    <source>
        <strain evidence="10">CGMCC 4.7357</strain>
    </source>
</reference>
<evidence type="ECO:0000256" key="1">
    <source>
        <dbReference type="ARBA" id="ARBA00004990"/>
    </source>
</evidence>
<dbReference type="NCBIfam" id="TIGR00018">
    <property type="entry name" value="panC"/>
    <property type="match status" value="1"/>
</dbReference>
<dbReference type="NCBIfam" id="TIGR00125">
    <property type="entry name" value="cyt_tran_rel"/>
    <property type="match status" value="1"/>
</dbReference>